<dbReference type="Gene3D" id="2.40.440.10">
    <property type="entry name" value="L,D-transpeptidase catalytic domain-like"/>
    <property type="match status" value="1"/>
</dbReference>
<evidence type="ECO:0000256" key="3">
    <source>
        <dbReference type="ARBA" id="ARBA00022676"/>
    </source>
</evidence>
<dbReference type="InterPro" id="IPR038063">
    <property type="entry name" value="Transpep_catalytic_dom"/>
</dbReference>
<accession>A0A4U0R5G2</accession>
<feature type="active site" description="Nucleophile" evidence="9">
    <location>
        <position position="196"/>
    </location>
</feature>
<evidence type="ECO:0000256" key="7">
    <source>
        <dbReference type="ARBA" id="ARBA00022984"/>
    </source>
</evidence>
<organism evidence="13 14">
    <name type="scientific">Paracoccus gahaiensis</name>
    <dbReference type="NCBI Taxonomy" id="1706839"/>
    <lineage>
        <taxon>Bacteria</taxon>
        <taxon>Pseudomonadati</taxon>
        <taxon>Pseudomonadota</taxon>
        <taxon>Alphaproteobacteria</taxon>
        <taxon>Rhodobacterales</taxon>
        <taxon>Paracoccaceae</taxon>
        <taxon>Paracoccus</taxon>
    </lineage>
</organism>
<evidence type="ECO:0000256" key="6">
    <source>
        <dbReference type="ARBA" id="ARBA00022960"/>
    </source>
</evidence>
<dbReference type="EMBL" id="SUNI01000023">
    <property type="protein sequence ID" value="TJZ89926.1"/>
    <property type="molecule type" value="Genomic_DNA"/>
</dbReference>
<feature type="region of interest" description="Disordered" evidence="10">
    <location>
        <begin position="225"/>
        <end position="255"/>
    </location>
</feature>
<keyword evidence="5" id="KW-0378">Hydrolase</keyword>
<evidence type="ECO:0000256" key="1">
    <source>
        <dbReference type="ARBA" id="ARBA00004752"/>
    </source>
</evidence>
<dbReference type="PROSITE" id="PS52029">
    <property type="entry name" value="LD_TPASE"/>
    <property type="match status" value="1"/>
</dbReference>
<keyword evidence="7 9" id="KW-0573">Peptidoglycan synthesis</keyword>
<keyword evidence="14" id="KW-1185">Reference proteome</keyword>
<feature type="active site" description="Proton donor/acceptor" evidence="9">
    <location>
        <position position="180"/>
    </location>
</feature>
<dbReference type="OrthoDB" id="9795305at2"/>
<dbReference type="Pfam" id="PF03734">
    <property type="entry name" value="YkuD"/>
    <property type="match status" value="1"/>
</dbReference>
<keyword evidence="6 9" id="KW-0133">Cell shape</keyword>
<evidence type="ECO:0000256" key="4">
    <source>
        <dbReference type="ARBA" id="ARBA00022679"/>
    </source>
</evidence>
<dbReference type="PANTHER" id="PTHR30582:SF24">
    <property type="entry name" value="L,D-TRANSPEPTIDASE ERFK_SRFK-RELATED"/>
    <property type="match status" value="1"/>
</dbReference>
<keyword evidence="8 9" id="KW-0961">Cell wall biogenesis/degradation</keyword>
<name>A0A4U0R5G2_9RHOB</name>
<comment type="pathway">
    <text evidence="1 9">Cell wall biogenesis; peptidoglycan biosynthesis.</text>
</comment>
<dbReference type="PANTHER" id="PTHR30582">
    <property type="entry name" value="L,D-TRANSPEPTIDASE"/>
    <property type="match status" value="1"/>
</dbReference>
<dbReference type="GO" id="GO:0018104">
    <property type="term" value="P:peptidoglycan-protein cross-linking"/>
    <property type="evidence" value="ECO:0007669"/>
    <property type="project" value="TreeGrafter"/>
</dbReference>
<gene>
    <name evidence="13" type="ORF">FA743_17100</name>
</gene>
<dbReference type="UniPathway" id="UPA00219"/>
<protein>
    <submittedName>
        <fullName evidence="13">L,D-transpeptidase</fullName>
    </submittedName>
</protein>
<reference evidence="13 14" key="1">
    <citation type="submission" date="2019-04" db="EMBL/GenBank/DDBJ databases">
        <authorList>
            <person name="Li J."/>
        </authorList>
    </citation>
    <scope>NUCLEOTIDE SEQUENCE [LARGE SCALE GENOMIC DNA]</scope>
    <source>
        <strain evidence="13 14">KCTC 42687</strain>
    </source>
</reference>
<evidence type="ECO:0000256" key="2">
    <source>
        <dbReference type="ARBA" id="ARBA00005992"/>
    </source>
</evidence>
<dbReference type="GO" id="GO:0005576">
    <property type="term" value="C:extracellular region"/>
    <property type="evidence" value="ECO:0007669"/>
    <property type="project" value="TreeGrafter"/>
</dbReference>
<evidence type="ECO:0000256" key="5">
    <source>
        <dbReference type="ARBA" id="ARBA00022801"/>
    </source>
</evidence>
<dbReference type="InterPro" id="IPR005490">
    <property type="entry name" value="LD_TPept_cat_dom"/>
</dbReference>
<dbReference type="GO" id="GO:0071972">
    <property type="term" value="F:peptidoglycan L,D-transpeptidase activity"/>
    <property type="evidence" value="ECO:0007669"/>
    <property type="project" value="TreeGrafter"/>
</dbReference>
<feature type="domain" description="L,D-TPase catalytic" evidence="12">
    <location>
        <begin position="83"/>
        <end position="220"/>
    </location>
</feature>
<evidence type="ECO:0000256" key="9">
    <source>
        <dbReference type="PROSITE-ProRule" id="PRU01373"/>
    </source>
</evidence>
<dbReference type="SUPFAM" id="SSF141523">
    <property type="entry name" value="L,D-transpeptidase catalytic domain-like"/>
    <property type="match status" value="1"/>
</dbReference>
<feature type="signal peptide" evidence="11">
    <location>
        <begin position="1"/>
        <end position="26"/>
    </location>
</feature>
<evidence type="ECO:0000313" key="14">
    <source>
        <dbReference type="Proteomes" id="UP000309747"/>
    </source>
</evidence>
<comment type="similarity">
    <text evidence="2">Belongs to the YkuD family.</text>
</comment>
<dbReference type="GO" id="GO:0071555">
    <property type="term" value="P:cell wall organization"/>
    <property type="evidence" value="ECO:0007669"/>
    <property type="project" value="UniProtKB-UniRule"/>
</dbReference>
<dbReference type="GO" id="GO:0008360">
    <property type="term" value="P:regulation of cell shape"/>
    <property type="evidence" value="ECO:0007669"/>
    <property type="project" value="UniProtKB-UniRule"/>
</dbReference>
<keyword evidence="4" id="KW-0808">Transferase</keyword>
<proteinExistence type="inferred from homology"/>
<dbReference type="CDD" id="cd16913">
    <property type="entry name" value="YkuD_like"/>
    <property type="match status" value="1"/>
</dbReference>
<dbReference type="InterPro" id="IPR050979">
    <property type="entry name" value="LD-transpeptidase"/>
</dbReference>
<evidence type="ECO:0000259" key="12">
    <source>
        <dbReference type="PROSITE" id="PS52029"/>
    </source>
</evidence>
<comment type="caution">
    <text evidence="13">The sequence shown here is derived from an EMBL/GenBank/DDBJ whole genome shotgun (WGS) entry which is preliminary data.</text>
</comment>
<evidence type="ECO:0000313" key="13">
    <source>
        <dbReference type="EMBL" id="TJZ89926.1"/>
    </source>
</evidence>
<keyword evidence="3" id="KW-0328">Glycosyltransferase</keyword>
<evidence type="ECO:0000256" key="11">
    <source>
        <dbReference type="SAM" id="SignalP"/>
    </source>
</evidence>
<evidence type="ECO:0000256" key="8">
    <source>
        <dbReference type="ARBA" id="ARBA00023316"/>
    </source>
</evidence>
<dbReference type="GO" id="GO:0016757">
    <property type="term" value="F:glycosyltransferase activity"/>
    <property type="evidence" value="ECO:0007669"/>
    <property type="project" value="UniProtKB-KW"/>
</dbReference>
<dbReference type="AlphaFoldDB" id="A0A4U0R5G2"/>
<feature type="compositionally biased region" description="Polar residues" evidence="10">
    <location>
        <begin position="241"/>
        <end position="255"/>
    </location>
</feature>
<dbReference type="PROSITE" id="PS51257">
    <property type="entry name" value="PROKAR_LIPOPROTEIN"/>
    <property type="match status" value="1"/>
</dbReference>
<evidence type="ECO:0000256" key="10">
    <source>
        <dbReference type="SAM" id="MobiDB-lite"/>
    </source>
</evidence>
<dbReference type="Proteomes" id="UP000309747">
    <property type="component" value="Unassembled WGS sequence"/>
</dbReference>
<feature type="chain" id="PRO_5020720985" evidence="11">
    <location>
        <begin position="27"/>
        <end position="255"/>
    </location>
</feature>
<keyword evidence="11" id="KW-0732">Signal</keyword>
<sequence length="255" mass="26818">MMTRTLKSLLVGTALLALAACQPATAPDPAPATPVTAPVSPGTAAMYAARPDGDLTVPAIPPSLLTEDKARQIVPYWTDHLVGTIIVDPYATRLYHVRADNTAMRYSVGVGAAGYGFTGEAHTPYQRDWPRWTPTDNMLAENPDHYGPSADGVEGGLENPMGARALYIHNSGGDTYYRIHGTPDPQSIGTASSAGCIRLFNQDIIHLAENTRSMAKVVVLSQAQSGMGTRPPGTAPAPVASTATYDTSDITGSTP</sequence>